<dbReference type="AlphaFoldDB" id="A0A3P7IVX5"/>
<gene>
    <name evidence="4" type="ORF">SVUK_LOCUS4722</name>
</gene>
<evidence type="ECO:0000256" key="2">
    <source>
        <dbReference type="SAM" id="Phobius"/>
    </source>
</evidence>
<evidence type="ECO:0000256" key="1">
    <source>
        <dbReference type="ARBA" id="ARBA00022737"/>
    </source>
</evidence>
<dbReference type="Proteomes" id="UP000270094">
    <property type="component" value="Unassembled WGS sequence"/>
</dbReference>
<protein>
    <recommendedName>
        <fullName evidence="3">Nematode cuticle collagen N-terminal domain-containing protein</fullName>
    </recommendedName>
</protein>
<dbReference type="Pfam" id="PF01484">
    <property type="entry name" value="Col_cuticle_N"/>
    <property type="match status" value="1"/>
</dbReference>
<sequence>MATQYEERILVGVAIICSLSAIIACLITFPAIATEMSDIQAMVDAAVQSFRVDTDLAWDTVMEVKMAFSPSSKSPSQALESIFRPKRRSAIFANLPDYCICEPIEPKCEPGPPGPPGPPGEPGENRVKFILYLVDIIESCQAHYLEARNCFFFFA</sequence>
<reference evidence="4 5" key="1">
    <citation type="submission" date="2018-11" db="EMBL/GenBank/DDBJ databases">
        <authorList>
            <consortium name="Pathogen Informatics"/>
        </authorList>
    </citation>
    <scope>NUCLEOTIDE SEQUENCE [LARGE SCALE GENOMIC DNA]</scope>
</reference>
<name>A0A3P7IVX5_STRVU</name>
<feature type="domain" description="Nematode cuticle collagen N-terminal" evidence="3">
    <location>
        <begin position="11"/>
        <end position="61"/>
    </location>
</feature>
<keyword evidence="5" id="KW-1185">Reference proteome</keyword>
<keyword evidence="2" id="KW-1133">Transmembrane helix</keyword>
<feature type="transmembrane region" description="Helical" evidence="2">
    <location>
        <begin position="9"/>
        <end position="32"/>
    </location>
</feature>
<dbReference type="GO" id="GO:0042302">
    <property type="term" value="F:structural constituent of cuticle"/>
    <property type="evidence" value="ECO:0007669"/>
    <property type="project" value="InterPro"/>
</dbReference>
<evidence type="ECO:0000259" key="3">
    <source>
        <dbReference type="SMART" id="SM01088"/>
    </source>
</evidence>
<keyword evidence="2" id="KW-0472">Membrane</keyword>
<dbReference type="Gene3D" id="1.20.5.320">
    <property type="entry name" value="6-Phosphogluconate Dehydrogenase, domain 3"/>
    <property type="match status" value="1"/>
</dbReference>
<dbReference type="InterPro" id="IPR002486">
    <property type="entry name" value="Col_cuticle_N"/>
</dbReference>
<organism evidence="4 5">
    <name type="scientific">Strongylus vulgaris</name>
    <name type="common">Blood worm</name>
    <dbReference type="NCBI Taxonomy" id="40348"/>
    <lineage>
        <taxon>Eukaryota</taxon>
        <taxon>Metazoa</taxon>
        <taxon>Ecdysozoa</taxon>
        <taxon>Nematoda</taxon>
        <taxon>Chromadorea</taxon>
        <taxon>Rhabditida</taxon>
        <taxon>Rhabditina</taxon>
        <taxon>Rhabditomorpha</taxon>
        <taxon>Strongyloidea</taxon>
        <taxon>Strongylidae</taxon>
        <taxon>Strongylus</taxon>
    </lineage>
</organism>
<keyword evidence="1" id="KW-0677">Repeat</keyword>
<evidence type="ECO:0000313" key="4">
    <source>
        <dbReference type="EMBL" id="VDM69724.1"/>
    </source>
</evidence>
<proteinExistence type="predicted"/>
<dbReference type="OrthoDB" id="5842919at2759"/>
<dbReference type="SMART" id="SM01088">
    <property type="entry name" value="Col_cuticle_N"/>
    <property type="match status" value="1"/>
</dbReference>
<evidence type="ECO:0000313" key="5">
    <source>
        <dbReference type="Proteomes" id="UP000270094"/>
    </source>
</evidence>
<dbReference type="EMBL" id="UYYB01013316">
    <property type="protein sequence ID" value="VDM69724.1"/>
    <property type="molecule type" value="Genomic_DNA"/>
</dbReference>
<accession>A0A3P7IVX5</accession>
<keyword evidence="2" id="KW-0812">Transmembrane</keyword>